<evidence type="ECO:0000256" key="5">
    <source>
        <dbReference type="ARBA" id="ARBA00022989"/>
    </source>
</evidence>
<comment type="subcellular location">
    <subcellularLocation>
        <location evidence="1">Endomembrane system</location>
        <topology evidence="1">Multi-pass membrane protein</topology>
    </subcellularLocation>
    <subcellularLocation>
        <location evidence="7">Endoplasmic reticulum membrane</location>
        <topology evidence="7">Multi-pass membrane protein</topology>
    </subcellularLocation>
</comment>
<evidence type="ECO:0000313" key="9">
    <source>
        <dbReference type="EMBL" id="CAH7667656.1"/>
    </source>
</evidence>
<keyword evidence="6 7" id="KW-0472">Membrane</keyword>
<protein>
    <recommendedName>
        <fullName evidence="7">Post-GPI attachment to proteins factor 3</fullName>
    </recommendedName>
</protein>
<feature type="signal peptide" evidence="7">
    <location>
        <begin position="1"/>
        <end position="28"/>
    </location>
</feature>
<dbReference type="PANTHER" id="PTHR13148">
    <property type="entry name" value="PER1-RELATED"/>
    <property type="match status" value="1"/>
</dbReference>
<keyword evidence="10" id="KW-1185">Reference proteome</keyword>
<sequence>MVHTFRRILCFFSSSILLAIILNPTILASPGDYSPGYQRCVNSCNFRHCYTVDPKQFQLPFYLRFFQWTCTDDCAYRCMHDLTQKVLKLPRAVPNPGETFEGWWDEPDWTPGTELEGLPPGRIVQFHGKWPFKRVFGIQEPLSAAFSLLNLLAYMFSYRLMKKKIPLQSPLRNLYLGVALVGVNAWIWSIIFHCRDKPWTERLDYFSAAAYSLYGLYVSSVRIFRLYPSKAKHRVPLEKRLYIGAQLKLILSALFLVHIAFLSYGERFNYKYNMAVNVLVGISTIALWIAWTASYDYQRPIQEVEGKDKSEDKICESDDDENRSGSPDGLVDAGSSSSTTKRGFFTEIFQSMATTTSTGVKPPYTKTPIVPLICVVGAGSLELLDFPPILNMSLDAHALWHLATWPLGPIWCIKVLTRDARWESKFVEGIQVDDAEDDEH</sequence>
<feature type="transmembrane region" description="Helical" evidence="7">
    <location>
        <begin position="205"/>
        <end position="224"/>
    </location>
</feature>
<keyword evidence="2 7" id="KW-0337">GPI-anchor biosynthesis</keyword>
<comment type="caution">
    <text evidence="7">Lacks conserved residue(s) required for the propagation of feature annotation.</text>
</comment>
<dbReference type="EMBL" id="CALTRL010000364">
    <property type="protein sequence ID" value="CAH7667656.1"/>
    <property type="molecule type" value="Genomic_DNA"/>
</dbReference>
<feature type="transmembrane region" description="Helical" evidence="7">
    <location>
        <begin position="245"/>
        <end position="264"/>
    </location>
</feature>
<feature type="transmembrane region" description="Helical" evidence="7">
    <location>
        <begin position="270"/>
        <end position="291"/>
    </location>
</feature>
<dbReference type="GO" id="GO:0005789">
    <property type="term" value="C:endoplasmic reticulum membrane"/>
    <property type="evidence" value="ECO:0007669"/>
    <property type="project" value="UniProtKB-SubCell"/>
</dbReference>
<dbReference type="PANTHER" id="PTHR13148:SF0">
    <property type="entry name" value="POST-GPI ATTACHMENT TO PROTEINS FACTOR 3"/>
    <property type="match status" value="1"/>
</dbReference>
<accession>A0AAV0AJD6</accession>
<gene>
    <name evidence="9" type="ORF">PPACK8108_LOCUS2076</name>
</gene>
<feature type="chain" id="PRO_5043099710" description="Post-GPI attachment to proteins factor 3" evidence="7">
    <location>
        <begin position="29"/>
        <end position="440"/>
    </location>
</feature>
<dbReference type="Pfam" id="PF04080">
    <property type="entry name" value="Per1"/>
    <property type="match status" value="1"/>
</dbReference>
<evidence type="ECO:0000256" key="2">
    <source>
        <dbReference type="ARBA" id="ARBA00022502"/>
    </source>
</evidence>
<evidence type="ECO:0000313" key="10">
    <source>
        <dbReference type="Proteomes" id="UP001153365"/>
    </source>
</evidence>
<keyword evidence="5 7" id="KW-1133">Transmembrane helix</keyword>
<organism evidence="9 10">
    <name type="scientific">Phakopsora pachyrhizi</name>
    <name type="common">Asian soybean rust disease fungus</name>
    <dbReference type="NCBI Taxonomy" id="170000"/>
    <lineage>
        <taxon>Eukaryota</taxon>
        <taxon>Fungi</taxon>
        <taxon>Dikarya</taxon>
        <taxon>Basidiomycota</taxon>
        <taxon>Pucciniomycotina</taxon>
        <taxon>Pucciniomycetes</taxon>
        <taxon>Pucciniales</taxon>
        <taxon>Phakopsoraceae</taxon>
        <taxon>Phakopsora</taxon>
    </lineage>
</organism>
<keyword evidence="3 7" id="KW-0812">Transmembrane</keyword>
<comment type="caution">
    <text evidence="9">The sequence shown here is derived from an EMBL/GenBank/DDBJ whole genome shotgun (WGS) entry which is preliminary data.</text>
</comment>
<dbReference type="GO" id="GO:0016788">
    <property type="term" value="F:hydrolase activity, acting on ester bonds"/>
    <property type="evidence" value="ECO:0007669"/>
    <property type="project" value="TreeGrafter"/>
</dbReference>
<evidence type="ECO:0000256" key="4">
    <source>
        <dbReference type="ARBA" id="ARBA00022729"/>
    </source>
</evidence>
<reference evidence="9" key="1">
    <citation type="submission" date="2022-06" db="EMBL/GenBank/DDBJ databases">
        <authorList>
            <consortium name="SYNGENTA / RWTH Aachen University"/>
        </authorList>
    </citation>
    <scope>NUCLEOTIDE SEQUENCE</scope>
</reference>
<name>A0AAV0AJD6_PHAPC</name>
<proteinExistence type="inferred from homology"/>
<feature type="transmembrane region" description="Helical" evidence="7">
    <location>
        <begin position="142"/>
        <end position="161"/>
    </location>
</feature>
<evidence type="ECO:0000256" key="8">
    <source>
        <dbReference type="SAM" id="MobiDB-lite"/>
    </source>
</evidence>
<evidence type="ECO:0000256" key="1">
    <source>
        <dbReference type="ARBA" id="ARBA00004127"/>
    </source>
</evidence>
<dbReference type="Proteomes" id="UP001153365">
    <property type="component" value="Unassembled WGS sequence"/>
</dbReference>
<feature type="transmembrane region" description="Helical" evidence="7">
    <location>
        <begin position="173"/>
        <end position="193"/>
    </location>
</feature>
<evidence type="ECO:0000256" key="7">
    <source>
        <dbReference type="RuleBase" id="RU365066"/>
    </source>
</evidence>
<evidence type="ECO:0000256" key="6">
    <source>
        <dbReference type="ARBA" id="ARBA00023136"/>
    </source>
</evidence>
<keyword evidence="4 7" id="KW-0732">Signal</keyword>
<dbReference type="AlphaFoldDB" id="A0AAV0AJD6"/>
<feature type="region of interest" description="Disordered" evidence="8">
    <location>
        <begin position="308"/>
        <end position="339"/>
    </location>
</feature>
<comment type="similarity">
    <text evidence="7">Belongs to the PGAP3 family.</text>
</comment>
<dbReference type="InterPro" id="IPR007217">
    <property type="entry name" value="Per1-like"/>
</dbReference>
<dbReference type="GO" id="GO:0006506">
    <property type="term" value="P:GPI anchor biosynthetic process"/>
    <property type="evidence" value="ECO:0007669"/>
    <property type="project" value="UniProtKB-KW"/>
</dbReference>
<keyword evidence="7" id="KW-0256">Endoplasmic reticulum</keyword>
<evidence type="ECO:0000256" key="3">
    <source>
        <dbReference type="ARBA" id="ARBA00022692"/>
    </source>
</evidence>
<comment type="function">
    <text evidence="7">Involved in the lipid remodeling steps of GPI-anchor maturation.</text>
</comment>